<keyword evidence="5" id="KW-1185">Reference proteome</keyword>
<dbReference type="EMBL" id="SWLB01000020">
    <property type="protein sequence ID" value="KAF3325457.1"/>
    <property type="molecule type" value="Genomic_DNA"/>
</dbReference>
<dbReference type="Proteomes" id="UP000623129">
    <property type="component" value="Unassembled WGS sequence"/>
</dbReference>
<reference evidence="4" key="1">
    <citation type="submission" date="2020-01" db="EMBL/GenBank/DDBJ databases">
        <title>Genome sequence of Kobresia littledalei, the first chromosome-level genome in the family Cyperaceae.</title>
        <authorList>
            <person name="Qu G."/>
        </authorList>
    </citation>
    <scope>NUCLEOTIDE SEQUENCE</scope>
    <source>
        <strain evidence="4">C.B.Clarke</strain>
        <tissue evidence="4">Leaf</tissue>
    </source>
</reference>
<dbReference type="FunFam" id="3.40.50.2000:FF:000089">
    <property type="entry name" value="Glycosyltransferase"/>
    <property type="match status" value="1"/>
</dbReference>
<comment type="caution">
    <text evidence="4">The sequence shown here is derived from an EMBL/GenBank/DDBJ whole genome shotgun (WGS) entry which is preliminary data.</text>
</comment>
<dbReference type="PANTHER" id="PTHR48048">
    <property type="entry name" value="GLYCOSYLTRANSFERASE"/>
    <property type="match status" value="1"/>
</dbReference>
<dbReference type="CDD" id="cd03784">
    <property type="entry name" value="GT1_Gtf-like"/>
    <property type="match status" value="1"/>
</dbReference>
<sequence>MSNNKWCLFFMPIWPPGHTIPMVEAAKRLLQCNSTSSNSLSITFLLMQTPTADSMSSITESYLRSVDSLNFPINFQQLPVVKPPAQFDDPEEFITIYVKLHLPHVKDAIATSGSRVAALVLDPFATSLIDLGNELNIPCYIFHTSNAAFLSLVLHLPILDEKIKQEFSEIDGPIKVPGVSPVPSHFMPPILMNKKSGAYKSFLYLGRRYMEAKGIIVNSSIALEERVLKAVEQGQCAPDKPAPAIYPIGPIVSIPKVGPEQHECVKWLDLQQPKSVMFLCFGSRGGFELPQIKEMAIGLERSGHRFLWAIRAPCTGIK</sequence>
<evidence type="ECO:0000256" key="3">
    <source>
        <dbReference type="ARBA" id="ARBA00022679"/>
    </source>
</evidence>
<evidence type="ECO:0000313" key="4">
    <source>
        <dbReference type="EMBL" id="KAF3325457.1"/>
    </source>
</evidence>
<dbReference type="Gene3D" id="3.40.50.2000">
    <property type="entry name" value="Glycogen Phosphorylase B"/>
    <property type="match status" value="2"/>
</dbReference>
<dbReference type="InterPro" id="IPR002213">
    <property type="entry name" value="UDP_glucos_trans"/>
</dbReference>
<comment type="similarity">
    <text evidence="1">Belongs to the UDP-glycosyltransferase family.</text>
</comment>
<dbReference type="AlphaFoldDB" id="A0A833QTT3"/>
<evidence type="ECO:0000256" key="1">
    <source>
        <dbReference type="ARBA" id="ARBA00009995"/>
    </source>
</evidence>
<gene>
    <name evidence="4" type="ORF">FCM35_KLT10528</name>
</gene>
<dbReference type="OrthoDB" id="5835829at2759"/>
<keyword evidence="3 4" id="KW-0808">Transferase</keyword>
<dbReference type="InterPro" id="IPR050481">
    <property type="entry name" value="UDP-glycosyltransf_plant"/>
</dbReference>
<accession>A0A833QTT3</accession>
<dbReference type="SUPFAM" id="SSF53756">
    <property type="entry name" value="UDP-Glycosyltransferase/glycogen phosphorylase"/>
    <property type="match status" value="1"/>
</dbReference>
<keyword evidence="2" id="KW-0328">Glycosyltransferase</keyword>
<evidence type="ECO:0000313" key="5">
    <source>
        <dbReference type="Proteomes" id="UP000623129"/>
    </source>
</evidence>
<organism evidence="4 5">
    <name type="scientific">Carex littledalei</name>
    <dbReference type="NCBI Taxonomy" id="544730"/>
    <lineage>
        <taxon>Eukaryota</taxon>
        <taxon>Viridiplantae</taxon>
        <taxon>Streptophyta</taxon>
        <taxon>Embryophyta</taxon>
        <taxon>Tracheophyta</taxon>
        <taxon>Spermatophyta</taxon>
        <taxon>Magnoliopsida</taxon>
        <taxon>Liliopsida</taxon>
        <taxon>Poales</taxon>
        <taxon>Cyperaceae</taxon>
        <taxon>Cyperoideae</taxon>
        <taxon>Cariceae</taxon>
        <taxon>Carex</taxon>
        <taxon>Carex subgen. Euthyceras</taxon>
    </lineage>
</organism>
<dbReference type="GO" id="GO:0035251">
    <property type="term" value="F:UDP-glucosyltransferase activity"/>
    <property type="evidence" value="ECO:0007669"/>
    <property type="project" value="InterPro"/>
</dbReference>
<proteinExistence type="inferred from homology"/>
<dbReference type="PANTHER" id="PTHR48048:SF30">
    <property type="entry name" value="GLYCOSYLTRANSFERASE"/>
    <property type="match status" value="1"/>
</dbReference>
<protein>
    <submittedName>
        <fullName evidence="4">Anthocyanidin 3-O-glucosyltransferase 2-like protein</fullName>
    </submittedName>
</protein>
<name>A0A833QTT3_9POAL</name>
<evidence type="ECO:0000256" key="2">
    <source>
        <dbReference type="ARBA" id="ARBA00022676"/>
    </source>
</evidence>